<protein>
    <submittedName>
        <fullName evidence="3">Short subunit dehydrogenase</fullName>
    </submittedName>
</protein>
<dbReference type="SUPFAM" id="SSF51735">
    <property type="entry name" value="NAD(P)-binding Rossmann-fold domains"/>
    <property type="match status" value="1"/>
</dbReference>
<accession>A0A543H9Y6</accession>
<dbReference type="PANTHER" id="PTHR43477:SF1">
    <property type="entry name" value="DIHYDROANTICAPSIN 7-DEHYDROGENASE"/>
    <property type="match status" value="1"/>
</dbReference>
<dbReference type="PROSITE" id="PS00061">
    <property type="entry name" value="ADH_SHORT"/>
    <property type="match status" value="1"/>
</dbReference>
<dbReference type="AlphaFoldDB" id="A0A543H9Y6"/>
<evidence type="ECO:0000313" key="4">
    <source>
        <dbReference type="Proteomes" id="UP000316747"/>
    </source>
</evidence>
<keyword evidence="4" id="KW-1185">Reference proteome</keyword>
<dbReference type="InterPro" id="IPR020904">
    <property type="entry name" value="Sc_DH/Rdtase_CS"/>
</dbReference>
<gene>
    <name evidence="3" type="ORF">FBY41_4484</name>
</gene>
<evidence type="ECO:0000256" key="1">
    <source>
        <dbReference type="ARBA" id="ARBA00006484"/>
    </source>
</evidence>
<dbReference type="PRINTS" id="PR00081">
    <property type="entry name" value="GDHRDH"/>
</dbReference>
<dbReference type="PANTHER" id="PTHR43477">
    <property type="entry name" value="DIHYDROANTICAPSIN 7-DEHYDROGENASE"/>
    <property type="match status" value="1"/>
</dbReference>
<reference evidence="3 4" key="1">
    <citation type="submission" date="2019-06" db="EMBL/GenBank/DDBJ databases">
        <title>Genome sequencing of plant associated microbes to promote plant fitness in Sorghum bicolor and Oryza sativa.</title>
        <authorList>
            <person name="Coleman-Derr D."/>
        </authorList>
    </citation>
    <scope>NUCLEOTIDE SEQUENCE [LARGE SCALE GENOMIC DNA]</scope>
    <source>
        <strain evidence="3 4">KV-663</strain>
    </source>
</reference>
<dbReference type="InterPro" id="IPR051122">
    <property type="entry name" value="SDR_DHRS6-like"/>
</dbReference>
<dbReference type="CDD" id="cd05233">
    <property type="entry name" value="SDR_c"/>
    <property type="match status" value="1"/>
</dbReference>
<dbReference type="InterPro" id="IPR036291">
    <property type="entry name" value="NAD(P)-bd_dom_sf"/>
</dbReference>
<dbReference type="Pfam" id="PF00106">
    <property type="entry name" value="adh_short"/>
    <property type="match status" value="1"/>
</dbReference>
<proteinExistence type="inferred from homology"/>
<dbReference type="Gene3D" id="3.40.50.720">
    <property type="entry name" value="NAD(P)-binding Rossmann-like Domain"/>
    <property type="match status" value="1"/>
</dbReference>
<comment type="similarity">
    <text evidence="1">Belongs to the short-chain dehydrogenases/reductases (SDR) family.</text>
</comment>
<dbReference type="EMBL" id="VFPM01000005">
    <property type="protein sequence ID" value="TQM55156.1"/>
    <property type="molecule type" value="Genomic_DNA"/>
</dbReference>
<keyword evidence="2" id="KW-0560">Oxidoreductase</keyword>
<dbReference type="GO" id="GO:0016491">
    <property type="term" value="F:oxidoreductase activity"/>
    <property type="evidence" value="ECO:0007669"/>
    <property type="project" value="UniProtKB-KW"/>
</dbReference>
<organism evidence="3 4">
    <name type="scientific">Humibacillus xanthopallidus</name>
    <dbReference type="NCBI Taxonomy" id="412689"/>
    <lineage>
        <taxon>Bacteria</taxon>
        <taxon>Bacillati</taxon>
        <taxon>Actinomycetota</taxon>
        <taxon>Actinomycetes</taxon>
        <taxon>Micrococcales</taxon>
        <taxon>Intrasporangiaceae</taxon>
        <taxon>Humibacillus</taxon>
    </lineage>
</organism>
<name>A0A543H9Y6_9MICO</name>
<dbReference type="InterPro" id="IPR002347">
    <property type="entry name" value="SDR_fam"/>
</dbReference>
<evidence type="ECO:0000313" key="3">
    <source>
        <dbReference type="EMBL" id="TQM55156.1"/>
    </source>
</evidence>
<comment type="caution">
    <text evidence="3">The sequence shown here is derived from an EMBL/GenBank/DDBJ whole genome shotgun (WGS) entry which is preliminary data.</text>
</comment>
<dbReference type="Proteomes" id="UP000316747">
    <property type="component" value="Unassembled WGS sequence"/>
</dbReference>
<evidence type="ECO:0000256" key="2">
    <source>
        <dbReference type="ARBA" id="ARBA00023002"/>
    </source>
</evidence>
<sequence length="247" mass="24986">MTSAPLMPTDRTGRSGRLVVVTGATGATGRATCAALLAHGERVVAVGRDPESLRALAESLTADGADQADRADLAARLETRVCDLLDGDAVHALAEEVVTAYGGVDGLFHLVGGWRGGSSFTASTDDDWRWLSGNLVDTLRHTTIALHDALLASGHGRVAIISAAAAATPTAGNAAYASAKAAAETWLRAMADSFGADGATPGSAAVIGVVKWIGSGRTATSPAEVADWLVGLLDTDAAGLNGSRVDL</sequence>